<evidence type="ECO:0000313" key="3">
    <source>
        <dbReference type="Proteomes" id="UP000249056"/>
    </source>
</evidence>
<feature type="compositionally biased region" description="Low complexity" evidence="1">
    <location>
        <begin position="86"/>
        <end position="100"/>
    </location>
</feature>
<dbReference type="EMBL" id="QKRW01000009">
    <property type="protein sequence ID" value="RAL65743.1"/>
    <property type="molecule type" value="Genomic_DNA"/>
</dbReference>
<name>A0A395J228_9HELO</name>
<reference evidence="2 3" key="1">
    <citation type="submission" date="2018-06" db="EMBL/GenBank/DDBJ databases">
        <title>Genome Sequence of the Brown Rot Fungal Pathogen Monilinia fructigena.</title>
        <authorList>
            <person name="Landi L."/>
            <person name="De Miccolis Angelini R.M."/>
            <person name="Pollastro S."/>
            <person name="Abate D."/>
            <person name="Faretra F."/>
            <person name="Romanazzi G."/>
        </authorList>
    </citation>
    <scope>NUCLEOTIDE SEQUENCE [LARGE SCALE GENOMIC DNA]</scope>
    <source>
        <strain evidence="2 3">Mfrg269</strain>
    </source>
</reference>
<gene>
    <name evidence="2" type="ORF">DID88_005410</name>
</gene>
<evidence type="ECO:0000256" key="1">
    <source>
        <dbReference type="SAM" id="MobiDB-lite"/>
    </source>
</evidence>
<sequence length="363" mass="39041">MANPSPPKLSQSLLDRANALTTKANEAQTIFGPITTLLDSYLSSNEVLSSSTRSRKLLTALCLDFKATTERHFDALIAGHYPPRPNTTITTPTVTPTATPLAPSCTNSLTGEPTPKPSYAQKAQNTPDTPNPTPQKTSTGPTGTKPLAPPTDNRLFVRIDHSHPARKAGTFAILTALKKVLGPASSLLKEVQEVKTGFALCTNSPTNLAALKTKEAIIATAIGSCKIETQEKWATYRLNYVPRNVTVFNDSFEMGSIPVTKEIIYEAIKEYSGQELTHAVQTQTSMAADLRKRSNATVATNGTTPDPVPDPKPVDYAAQPNIPKTIILPNAARHTPALPNVYTAVDHIQQMTPNAPFAPSLIR</sequence>
<dbReference type="Proteomes" id="UP000249056">
    <property type="component" value="Unassembled WGS sequence"/>
</dbReference>
<dbReference type="AlphaFoldDB" id="A0A395J228"/>
<evidence type="ECO:0000313" key="2">
    <source>
        <dbReference type="EMBL" id="RAL65743.1"/>
    </source>
</evidence>
<organism evidence="2 3">
    <name type="scientific">Monilinia fructigena</name>
    <dbReference type="NCBI Taxonomy" id="38457"/>
    <lineage>
        <taxon>Eukaryota</taxon>
        <taxon>Fungi</taxon>
        <taxon>Dikarya</taxon>
        <taxon>Ascomycota</taxon>
        <taxon>Pezizomycotina</taxon>
        <taxon>Leotiomycetes</taxon>
        <taxon>Helotiales</taxon>
        <taxon>Sclerotiniaceae</taxon>
        <taxon>Monilinia</taxon>
    </lineage>
</organism>
<dbReference type="PANTHER" id="PTHR33481">
    <property type="entry name" value="REVERSE TRANSCRIPTASE"/>
    <property type="match status" value="1"/>
</dbReference>
<feature type="region of interest" description="Disordered" evidence="1">
    <location>
        <begin position="84"/>
        <end position="152"/>
    </location>
</feature>
<accession>A0A395J228</accession>
<proteinExistence type="predicted"/>
<dbReference type="PANTHER" id="PTHR33481:SF1">
    <property type="entry name" value="ENDONUCLEASE_EXONUCLEASE_PHOSPHATASE DOMAIN-CONTAINING PROTEIN-RELATED"/>
    <property type="match status" value="1"/>
</dbReference>
<comment type="caution">
    <text evidence="2">The sequence shown here is derived from an EMBL/GenBank/DDBJ whole genome shotgun (WGS) entry which is preliminary data.</text>
</comment>
<protein>
    <submittedName>
        <fullName evidence="2">Uncharacterized protein</fullName>
    </submittedName>
</protein>
<keyword evidence="3" id="KW-1185">Reference proteome</keyword>
<dbReference type="OrthoDB" id="4526357at2759"/>